<keyword evidence="2" id="KW-1185">Reference proteome</keyword>
<gene>
    <name evidence="1" type="ORF">Ciccas_004767</name>
</gene>
<name>A0ABD2QAR5_9PLAT</name>
<reference evidence="1 2" key="1">
    <citation type="submission" date="2024-11" db="EMBL/GenBank/DDBJ databases">
        <title>Adaptive evolution of stress response genes in parasites aligns with host niche diversity.</title>
        <authorList>
            <person name="Hahn C."/>
            <person name="Resl P."/>
        </authorList>
    </citation>
    <scope>NUCLEOTIDE SEQUENCE [LARGE SCALE GENOMIC DNA]</scope>
    <source>
        <strain evidence="1">EGGRZ-B1_66</strain>
        <tissue evidence="1">Body</tissue>
    </source>
</reference>
<dbReference type="Proteomes" id="UP001626550">
    <property type="component" value="Unassembled WGS sequence"/>
</dbReference>
<organism evidence="1 2">
    <name type="scientific">Cichlidogyrus casuarinus</name>
    <dbReference type="NCBI Taxonomy" id="1844966"/>
    <lineage>
        <taxon>Eukaryota</taxon>
        <taxon>Metazoa</taxon>
        <taxon>Spiralia</taxon>
        <taxon>Lophotrochozoa</taxon>
        <taxon>Platyhelminthes</taxon>
        <taxon>Monogenea</taxon>
        <taxon>Monopisthocotylea</taxon>
        <taxon>Dactylogyridea</taxon>
        <taxon>Ancyrocephalidae</taxon>
        <taxon>Cichlidogyrus</taxon>
    </lineage>
</organism>
<dbReference type="AlphaFoldDB" id="A0ABD2QAR5"/>
<accession>A0ABD2QAR5</accession>
<sequence>MTQQNHRKIGISCSDAIFNLKNIFHKWKPQTYSSYDQRKTLMVTKGPRFVQTSANADIAQVKV</sequence>
<comment type="caution">
    <text evidence="1">The sequence shown here is derived from an EMBL/GenBank/DDBJ whole genome shotgun (WGS) entry which is preliminary data.</text>
</comment>
<dbReference type="EMBL" id="JBJKFK010000516">
    <property type="protein sequence ID" value="KAL3316593.1"/>
    <property type="molecule type" value="Genomic_DNA"/>
</dbReference>
<evidence type="ECO:0000313" key="1">
    <source>
        <dbReference type="EMBL" id="KAL3316593.1"/>
    </source>
</evidence>
<protein>
    <submittedName>
        <fullName evidence="1">Uncharacterized protein</fullName>
    </submittedName>
</protein>
<evidence type="ECO:0000313" key="2">
    <source>
        <dbReference type="Proteomes" id="UP001626550"/>
    </source>
</evidence>
<proteinExistence type="predicted"/>